<keyword evidence="5 10" id="KW-0547">Nucleotide-binding</keyword>
<dbReference type="InterPro" id="IPR008271">
    <property type="entry name" value="Ser/Thr_kinase_AS"/>
</dbReference>
<dbReference type="InterPro" id="IPR051824">
    <property type="entry name" value="LRR_Rcpt-Like_S/T_Kinase"/>
</dbReference>
<evidence type="ECO:0000256" key="7">
    <source>
        <dbReference type="ARBA" id="ARBA00022840"/>
    </source>
</evidence>
<dbReference type="Gene3D" id="2.60.120.430">
    <property type="entry name" value="Galactose-binding lectin"/>
    <property type="match status" value="2"/>
</dbReference>
<evidence type="ECO:0000256" key="2">
    <source>
        <dbReference type="ARBA" id="ARBA00012513"/>
    </source>
</evidence>
<evidence type="ECO:0000313" key="13">
    <source>
        <dbReference type="EMBL" id="KAK6129157.1"/>
    </source>
</evidence>
<keyword evidence="4" id="KW-0808">Transferase</keyword>
<dbReference type="PANTHER" id="PTHR48006:SF102">
    <property type="entry name" value="LEUCINE-RICH REPEAT-CONTAINING PROTEIN DDB_G0281931-RELATED"/>
    <property type="match status" value="1"/>
</dbReference>
<dbReference type="InterPro" id="IPR011009">
    <property type="entry name" value="Kinase-like_dom_sf"/>
</dbReference>
<dbReference type="Pfam" id="PF07714">
    <property type="entry name" value="PK_Tyr_Ser-Thr"/>
    <property type="match status" value="1"/>
</dbReference>
<dbReference type="Gene3D" id="3.30.200.20">
    <property type="entry name" value="Phosphorylase Kinase, domain 1"/>
    <property type="match status" value="2"/>
</dbReference>
<dbReference type="Proteomes" id="UP001318860">
    <property type="component" value="Unassembled WGS sequence"/>
</dbReference>
<evidence type="ECO:0000256" key="10">
    <source>
        <dbReference type="PROSITE-ProRule" id="PRU10141"/>
    </source>
</evidence>
<sequence>MNLYPLSIALLFLCFVLTFTADASSNNPTHFTGDVSINCGSIGTSAASNGREWIGDLHPKLSSLLEIQGSSTTSTVVHKLISADPVPHRTARISRSQFSYAFQLNPGQKIIRLHFNPSTYRGFKGFRDLFTVEAGPFTLLSNFSASLTAYALGVNSISKEFCLNIHENQQFNLTFSPETSQLLDTYAFINGIEIISVPVSLSYFRGGEIGVQVVGQKSLVYVDYETALEIIHRLDAKHHSEPSTGNFDGMFPKWAMQKAYKRKNNTWKIAVDVGFRYLIRIHFSEIGLKIIGTGGDVMFKVLINGMIAQTNIDMVKERDENNIPWYRDYMVMMRGHKTEGKRDLLISLQSYDDLIIDGHVLLAGFEILKLSNPDNSLASLNPMPSAQDSPSHTIILISVLGYRNVIATVAITVISLVNIIVHKFREYGEANSTKEENKPSARAERLCRHFSLVEIQIATRNFSDALLIGRGGFGKVYKGHIDKGQKTVAVKRLKLNSNQGAHEFLMEIETLSELRHVNLVSLVGYCNERGEMILVYDYMAGGTLADQLYKIPRESNDCSSLTWKQRLNICIGAGRGLDYLHTGHGIIHRDVKASNILLDENFVAKVSDFGLAKIEDRSKLESHVSTKVKGTRGYLDPHYFNTCKITRKIDTYAFGVVLFEVLCGRPAVDSWLPEDERILANWGRVKSSKGEVDQIVDSSLRQEISPDSLKTFVGVAERCLHDEPKNRPTMSQVVLQLEFALEQQNNRQFLVLNEITSASDDTHPSSNDENDQSVNTDRQNATRLLKEQTGSIVVKTELPIGRKGGVTMYNPSRLWPWGSLWNRVRPSKKNELATNVRNLVIIFTDIGVPLTFENVVRATGNFHSSNCIGSGGFGATYKAEIAPGVLVAIKRLVVGRFQGFQQFDAEIKTLGRLRHPNLVTLIGYHVSETEMFLIYNYLPGGNLEKFLQERSARGVDWRVIHKIAHDISRALAYLHGNCVPRVIHRDVKPSHILLDEDHNACLSGFGLARLLKTSETHATTDVAGTFGYVAPEYAMTCRVSEKADVYSYGVVLLELLSDKKALDPSFSSFGNGFNIVAWACMLLRQGRAKEFFTAGLWDAGPHDDLVEVLHLAVVCTADSFSDRPAMKHVVGRLNQLQPASC</sequence>
<evidence type="ECO:0000259" key="12">
    <source>
        <dbReference type="PROSITE" id="PS50011"/>
    </source>
</evidence>
<comment type="subcellular location">
    <subcellularLocation>
        <location evidence="1">Membrane</location>
        <topology evidence="1">Single-pass type I membrane protein</topology>
    </subcellularLocation>
</comment>
<dbReference type="Gene3D" id="1.10.510.10">
    <property type="entry name" value="Transferase(Phosphotransferase) domain 1"/>
    <property type="match status" value="2"/>
</dbReference>
<evidence type="ECO:0000256" key="3">
    <source>
        <dbReference type="ARBA" id="ARBA00022527"/>
    </source>
</evidence>
<evidence type="ECO:0000256" key="6">
    <source>
        <dbReference type="ARBA" id="ARBA00022777"/>
    </source>
</evidence>
<feature type="binding site" evidence="10">
    <location>
        <position position="491"/>
    </location>
    <ligand>
        <name>ATP</name>
        <dbReference type="ChEBI" id="CHEBI:30616"/>
    </ligand>
</feature>
<evidence type="ECO:0000256" key="9">
    <source>
        <dbReference type="ARBA" id="ARBA00048679"/>
    </source>
</evidence>
<dbReference type="CDD" id="cd14066">
    <property type="entry name" value="STKc_IRAK"/>
    <property type="match status" value="2"/>
</dbReference>
<dbReference type="Pfam" id="PF00069">
    <property type="entry name" value="Pkinase"/>
    <property type="match status" value="1"/>
</dbReference>
<organism evidence="13 14">
    <name type="scientific">Rehmannia glutinosa</name>
    <name type="common">Chinese foxglove</name>
    <dbReference type="NCBI Taxonomy" id="99300"/>
    <lineage>
        <taxon>Eukaryota</taxon>
        <taxon>Viridiplantae</taxon>
        <taxon>Streptophyta</taxon>
        <taxon>Embryophyta</taxon>
        <taxon>Tracheophyta</taxon>
        <taxon>Spermatophyta</taxon>
        <taxon>Magnoliopsida</taxon>
        <taxon>eudicotyledons</taxon>
        <taxon>Gunneridae</taxon>
        <taxon>Pentapetalae</taxon>
        <taxon>asterids</taxon>
        <taxon>lamiids</taxon>
        <taxon>Lamiales</taxon>
        <taxon>Orobanchaceae</taxon>
        <taxon>Rehmannieae</taxon>
        <taxon>Rehmannia</taxon>
    </lineage>
</organism>
<accession>A0ABR0V2X8</accession>
<evidence type="ECO:0000256" key="1">
    <source>
        <dbReference type="ARBA" id="ARBA00004479"/>
    </source>
</evidence>
<keyword evidence="11" id="KW-0732">Signal</keyword>
<feature type="chain" id="PRO_5045089781" description="non-specific serine/threonine protein kinase" evidence="11">
    <location>
        <begin position="24"/>
        <end position="1141"/>
    </location>
</feature>
<comment type="catalytic activity">
    <reaction evidence="8">
        <text>L-threonyl-[protein] + ATP = O-phospho-L-threonyl-[protein] + ADP + H(+)</text>
        <dbReference type="Rhea" id="RHEA:46608"/>
        <dbReference type="Rhea" id="RHEA-COMP:11060"/>
        <dbReference type="Rhea" id="RHEA-COMP:11605"/>
        <dbReference type="ChEBI" id="CHEBI:15378"/>
        <dbReference type="ChEBI" id="CHEBI:30013"/>
        <dbReference type="ChEBI" id="CHEBI:30616"/>
        <dbReference type="ChEBI" id="CHEBI:61977"/>
        <dbReference type="ChEBI" id="CHEBI:456216"/>
        <dbReference type="EC" id="2.7.11.1"/>
    </reaction>
</comment>
<keyword evidence="3" id="KW-0723">Serine/threonine-protein kinase</keyword>
<feature type="domain" description="Protein kinase" evidence="12">
    <location>
        <begin position="862"/>
        <end position="1140"/>
    </location>
</feature>
<feature type="binding site" evidence="10">
    <location>
        <position position="890"/>
    </location>
    <ligand>
        <name>ATP</name>
        <dbReference type="ChEBI" id="CHEBI:30616"/>
    </ligand>
</feature>
<proteinExistence type="predicted"/>
<dbReference type="PROSITE" id="PS00107">
    <property type="entry name" value="PROTEIN_KINASE_ATP"/>
    <property type="match status" value="2"/>
</dbReference>
<dbReference type="InterPro" id="IPR000719">
    <property type="entry name" value="Prot_kinase_dom"/>
</dbReference>
<keyword evidence="6" id="KW-0418">Kinase</keyword>
<dbReference type="InterPro" id="IPR017441">
    <property type="entry name" value="Protein_kinase_ATP_BS"/>
</dbReference>
<dbReference type="PROSITE" id="PS00108">
    <property type="entry name" value="PROTEIN_KINASE_ST"/>
    <property type="match status" value="1"/>
</dbReference>
<evidence type="ECO:0000313" key="14">
    <source>
        <dbReference type="Proteomes" id="UP001318860"/>
    </source>
</evidence>
<comment type="catalytic activity">
    <reaction evidence="9">
        <text>L-seryl-[protein] + ATP = O-phospho-L-seryl-[protein] + ADP + H(+)</text>
        <dbReference type="Rhea" id="RHEA:17989"/>
        <dbReference type="Rhea" id="RHEA-COMP:9863"/>
        <dbReference type="Rhea" id="RHEA-COMP:11604"/>
        <dbReference type="ChEBI" id="CHEBI:15378"/>
        <dbReference type="ChEBI" id="CHEBI:29999"/>
        <dbReference type="ChEBI" id="CHEBI:30616"/>
        <dbReference type="ChEBI" id="CHEBI:83421"/>
        <dbReference type="ChEBI" id="CHEBI:456216"/>
        <dbReference type="EC" id="2.7.11.1"/>
    </reaction>
</comment>
<feature type="signal peptide" evidence="11">
    <location>
        <begin position="1"/>
        <end position="23"/>
    </location>
</feature>
<name>A0ABR0V2X8_REHGL</name>
<evidence type="ECO:0000256" key="5">
    <source>
        <dbReference type="ARBA" id="ARBA00022741"/>
    </source>
</evidence>
<gene>
    <name evidence="13" type="ORF">DH2020_037089</name>
</gene>
<keyword evidence="14" id="KW-1185">Reference proteome</keyword>
<evidence type="ECO:0000256" key="8">
    <source>
        <dbReference type="ARBA" id="ARBA00047899"/>
    </source>
</evidence>
<feature type="domain" description="Protein kinase" evidence="12">
    <location>
        <begin position="462"/>
        <end position="740"/>
    </location>
</feature>
<dbReference type="SUPFAM" id="SSF56112">
    <property type="entry name" value="Protein kinase-like (PK-like)"/>
    <property type="match status" value="2"/>
</dbReference>
<reference evidence="13 14" key="1">
    <citation type="journal article" date="2021" name="Comput. Struct. Biotechnol. J.">
        <title>De novo genome assembly of the potent medicinal plant Rehmannia glutinosa using nanopore technology.</title>
        <authorList>
            <person name="Ma L."/>
            <person name="Dong C."/>
            <person name="Song C."/>
            <person name="Wang X."/>
            <person name="Zheng X."/>
            <person name="Niu Y."/>
            <person name="Chen S."/>
            <person name="Feng W."/>
        </authorList>
    </citation>
    <scope>NUCLEOTIDE SEQUENCE [LARGE SCALE GENOMIC DNA]</scope>
    <source>
        <strain evidence="13">DH-2019</strain>
    </source>
</reference>
<dbReference type="PROSITE" id="PS50011">
    <property type="entry name" value="PROTEIN_KINASE_DOM"/>
    <property type="match status" value="2"/>
</dbReference>
<keyword evidence="7 10" id="KW-0067">ATP-binding</keyword>
<evidence type="ECO:0000256" key="4">
    <source>
        <dbReference type="ARBA" id="ARBA00022679"/>
    </source>
</evidence>
<protein>
    <recommendedName>
        <fullName evidence="2">non-specific serine/threonine protein kinase</fullName>
        <ecNumber evidence="2">2.7.11.1</ecNumber>
    </recommendedName>
</protein>
<dbReference type="InterPro" id="IPR001245">
    <property type="entry name" value="Ser-Thr/Tyr_kinase_cat_dom"/>
</dbReference>
<dbReference type="PANTHER" id="PTHR48006">
    <property type="entry name" value="LEUCINE-RICH REPEAT-CONTAINING PROTEIN DDB_G0281931-RELATED"/>
    <property type="match status" value="1"/>
</dbReference>
<dbReference type="EMBL" id="JABTTQ020001664">
    <property type="protein sequence ID" value="KAK6129157.1"/>
    <property type="molecule type" value="Genomic_DNA"/>
</dbReference>
<evidence type="ECO:0000256" key="11">
    <source>
        <dbReference type="SAM" id="SignalP"/>
    </source>
</evidence>
<dbReference type="EC" id="2.7.11.1" evidence="2"/>
<comment type="caution">
    <text evidence="13">The sequence shown here is derived from an EMBL/GenBank/DDBJ whole genome shotgun (WGS) entry which is preliminary data.</text>
</comment>
<dbReference type="SMART" id="SM00220">
    <property type="entry name" value="S_TKc"/>
    <property type="match status" value="2"/>
</dbReference>